<gene>
    <name evidence="2" type="ORF">GCM10010094_72770</name>
</gene>
<keyword evidence="3" id="KW-1185">Reference proteome</keyword>
<evidence type="ECO:0000313" key="3">
    <source>
        <dbReference type="Proteomes" id="UP000637788"/>
    </source>
</evidence>
<comment type="caution">
    <text evidence="2">The sequence shown here is derived from an EMBL/GenBank/DDBJ whole genome shotgun (WGS) entry which is preliminary data.</text>
</comment>
<feature type="compositionally biased region" description="Basic and acidic residues" evidence="1">
    <location>
        <begin position="15"/>
        <end position="26"/>
    </location>
</feature>
<dbReference type="EMBL" id="BMPQ01000027">
    <property type="protein sequence ID" value="GGL01408.1"/>
    <property type="molecule type" value="Genomic_DNA"/>
</dbReference>
<evidence type="ECO:0000313" key="2">
    <source>
        <dbReference type="EMBL" id="GGL01408.1"/>
    </source>
</evidence>
<dbReference type="Proteomes" id="UP000637788">
    <property type="component" value="Unassembled WGS sequence"/>
</dbReference>
<organism evidence="2 3">
    <name type="scientific">Streptomyces flaveus</name>
    <dbReference type="NCBI Taxonomy" id="66370"/>
    <lineage>
        <taxon>Bacteria</taxon>
        <taxon>Bacillati</taxon>
        <taxon>Actinomycetota</taxon>
        <taxon>Actinomycetes</taxon>
        <taxon>Kitasatosporales</taxon>
        <taxon>Streptomycetaceae</taxon>
        <taxon>Streptomyces</taxon>
        <taxon>Streptomyces aurantiacus group</taxon>
    </lineage>
</organism>
<sequence>MALREEVRRGRRHGAPHDALGDVEDHRVHPCGPACRRHLQTDEPGPDDHHVPCRTQPGAQLLGVLDRAQGQHSVQPGTGDGERTRARTCGEHKVPVLDD</sequence>
<reference evidence="2" key="1">
    <citation type="journal article" date="2014" name="Int. J. Syst. Evol. Microbiol.">
        <title>Complete genome sequence of Corynebacterium casei LMG S-19264T (=DSM 44701T), isolated from a smear-ripened cheese.</title>
        <authorList>
            <consortium name="US DOE Joint Genome Institute (JGI-PGF)"/>
            <person name="Walter F."/>
            <person name="Albersmeier A."/>
            <person name="Kalinowski J."/>
            <person name="Ruckert C."/>
        </authorList>
    </citation>
    <scope>NUCLEOTIDE SEQUENCE</scope>
    <source>
        <strain evidence="2">JCM 3035</strain>
    </source>
</reference>
<evidence type="ECO:0000256" key="1">
    <source>
        <dbReference type="SAM" id="MobiDB-lite"/>
    </source>
</evidence>
<feature type="region of interest" description="Disordered" evidence="1">
    <location>
        <begin position="1"/>
        <end position="26"/>
    </location>
</feature>
<proteinExistence type="predicted"/>
<accession>A0A917VMZ4</accession>
<reference evidence="2" key="2">
    <citation type="submission" date="2020-09" db="EMBL/GenBank/DDBJ databases">
        <authorList>
            <person name="Sun Q."/>
            <person name="Ohkuma M."/>
        </authorList>
    </citation>
    <scope>NUCLEOTIDE SEQUENCE</scope>
    <source>
        <strain evidence="2">JCM 3035</strain>
    </source>
</reference>
<dbReference type="AlphaFoldDB" id="A0A917VMZ4"/>
<name>A0A917VMZ4_9ACTN</name>
<feature type="region of interest" description="Disordered" evidence="1">
    <location>
        <begin position="68"/>
        <end position="87"/>
    </location>
</feature>
<protein>
    <submittedName>
        <fullName evidence="2">Uncharacterized protein</fullName>
    </submittedName>
</protein>